<dbReference type="InterPro" id="IPR000086">
    <property type="entry name" value="NUDIX_hydrolase_dom"/>
</dbReference>
<dbReference type="PANTHER" id="PTHR11839">
    <property type="entry name" value="UDP/ADP-SUGAR PYROPHOSPHATASE"/>
    <property type="match status" value="1"/>
</dbReference>
<dbReference type="Gene3D" id="3.90.79.10">
    <property type="entry name" value="Nucleoside Triphosphate Pyrophosphohydrolase"/>
    <property type="match status" value="1"/>
</dbReference>
<dbReference type="InterPro" id="IPR015797">
    <property type="entry name" value="NUDIX_hydrolase-like_dom_sf"/>
</dbReference>
<accession>A0ABT8FM74</accession>
<feature type="domain" description="Nudix hydrolase" evidence="2">
    <location>
        <begin position="51"/>
        <end position="186"/>
    </location>
</feature>
<comment type="caution">
    <text evidence="3">The sequence shown here is derived from an EMBL/GenBank/DDBJ whole genome shotgun (WGS) entry which is preliminary data.</text>
</comment>
<dbReference type="EMBL" id="JAUHJQ010000023">
    <property type="protein sequence ID" value="MDN4175773.1"/>
    <property type="molecule type" value="Genomic_DNA"/>
</dbReference>
<evidence type="ECO:0000259" key="2">
    <source>
        <dbReference type="PROSITE" id="PS51462"/>
    </source>
</evidence>
<dbReference type="Pfam" id="PF00293">
    <property type="entry name" value="NUDIX"/>
    <property type="match status" value="1"/>
</dbReference>
<keyword evidence="1 3" id="KW-0378">Hydrolase</keyword>
<gene>
    <name evidence="3" type="ORF">QWY28_22620</name>
</gene>
<evidence type="ECO:0000313" key="3">
    <source>
        <dbReference type="EMBL" id="MDN4175773.1"/>
    </source>
</evidence>
<evidence type="ECO:0000256" key="1">
    <source>
        <dbReference type="ARBA" id="ARBA00022801"/>
    </source>
</evidence>
<dbReference type="EC" id="3.6.-.-" evidence="3"/>
<dbReference type="SUPFAM" id="SSF55811">
    <property type="entry name" value="Nudix"/>
    <property type="match status" value="1"/>
</dbReference>
<dbReference type="PANTHER" id="PTHR11839:SF31">
    <property type="entry name" value="ADP-RIBOSE PYROPHOSPHATASE"/>
    <property type="match status" value="1"/>
</dbReference>
<name>A0ABT8FM74_9ACTN</name>
<protein>
    <submittedName>
        <fullName evidence="3">NUDIX hydrolase</fullName>
        <ecNumber evidence="3">3.6.-.-</ecNumber>
    </submittedName>
</protein>
<dbReference type="GO" id="GO:0016787">
    <property type="term" value="F:hydrolase activity"/>
    <property type="evidence" value="ECO:0007669"/>
    <property type="project" value="UniProtKB-KW"/>
</dbReference>
<proteinExistence type="predicted"/>
<evidence type="ECO:0000313" key="4">
    <source>
        <dbReference type="Proteomes" id="UP001168620"/>
    </source>
</evidence>
<dbReference type="PROSITE" id="PS51462">
    <property type="entry name" value="NUDIX"/>
    <property type="match status" value="1"/>
</dbReference>
<dbReference type="Proteomes" id="UP001168620">
    <property type="component" value="Unassembled WGS sequence"/>
</dbReference>
<sequence>MATHDMEDRPESWPVTDSAHLTDTGWVVDLRKDLVSRPGGDGEEPFARIVLEHPGAVIVLAVDDGDRVLCLSQYRHAAGRRFVELPAGLLDGPAEEEPLDVARRELREEALLEAEDWTHLATTWSSPGISAEVMHLFLARGLRTVDRGDFVLRHEEADMETFWVPYDELRTAVLDGRVGDGPLVQAVLLAAANGLVGHGGADTST</sequence>
<organism evidence="3 4">
    <name type="scientific">Nocardioides oceani</name>
    <dbReference type="NCBI Taxonomy" id="3058369"/>
    <lineage>
        <taxon>Bacteria</taxon>
        <taxon>Bacillati</taxon>
        <taxon>Actinomycetota</taxon>
        <taxon>Actinomycetes</taxon>
        <taxon>Propionibacteriales</taxon>
        <taxon>Nocardioidaceae</taxon>
        <taxon>Nocardioides</taxon>
    </lineage>
</organism>
<reference evidence="3" key="1">
    <citation type="submission" date="2023-06" db="EMBL/GenBank/DDBJ databases">
        <title>Draft genome sequence of Nocardioides sp. SOB77.</title>
        <authorList>
            <person name="Zhang G."/>
        </authorList>
    </citation>
    <scope>NUCLEOTIDE SEQUENCE</scope>
    <source>
        <strain evidence="3">SOB77</strain>
    </source>
</reference>
<keyword evidence="4" id="KW-1185">Reference proteome</keyword>
<dbReference type="RefSeq" id="WP_300955182.1">
    <property type="nucleotide sequence ID" value="NZ_JAUHJQ010000023.1"/>
</dbReference>